<evidence type="ECO:0000313" key="2">
    <source>
        <dbReference type="Proteomes" id="UP001152888"/>
    </source>
</evidence>
<accession>A0A9P0JNI6</accession>
<reference evidence="1" key="1">
    <citation type="submission" date="2022-03" db="EMBL/GenBank/DDBJ databases">
        <authorList>
            <person name="Sayadi A."/>
        </authorList>
    </citation>
    <scope>NUCLEOTIDE SEQUENCE</scope>
</reference>
<dbReference type="Proteomes" id="UP001152888">
    <property type="component" value="Unassembled WGS sequence"/>
</dbReference>
<organism evidence="1 2">
    <name type="scientific">Acanthoscelides obtectus</name>
    <name type="common">Bean weevil</name>
    <name type="synonym">Bruchus obtectus</name>
    <dbReference type="NCBI Taxonomy" id="200917"/>
    <lineage>
        <taxon>Eukaryota</taxon>
        <taxon>Metazoa</taxon>
        <taxon>Ecdysozoa</taxon>
        <taxon>Arthropoda</taxon>
        <taxon>Hexapoda</taxon>
        <taxon>Insecta</taxon>
        <taxon>Pterygota</taxon>
        <taxon>Neoptera</taxon>
        <taxon>Endopterygota</taxon>
        <taxon>Coleoptera</taxon>
        <taxon>Polyphaga</taxon>
        <taxon>Cucujiformia</taxon>
        <taxon>Chrysomeloidea</taxon>
        <taxon>Chrysomelidae</taxon>
        <taxon>Bruchinae</taxon>
        <taxon>Bruchini</taxon>
        <taxon>Acanthoscelides</taxon>
    </lineage>
</organism>
<evidence type="ECO:0000313" key="1">
    <source>
        <dbReference type="EMBL" id="CAH1953909.1"/>
    </source>
</evidence>
<dbReference type="AlphaFoldDB" id="A0A9P0JNI6"/>
<dbReference type="EMBL" id="CAKOFQ010006652">
    <property type="protein sequence ID" value="CAH1953909.1"/>
    <property type="molecule type" value="Genomic_DNA"/>
</dbReference>
<comment type="caution">
    <text evidence="1">The sequence shown here is derived from an EMBL/GenBank/DDBJ whole genome shotgun (WGS) entry which is preliminary data.</text>
</comment>
<protein>
    <submittedName>
        <fullName evidence="1">Uncharacterized protein</fullName>
    </submittedName>
</protein>
<name>A0A9P0JNI6_ACAOB</name>
<feature type="non-terminal residue" evidence="1">
    <location>
        <position position="1"/>
    </location>
</feature>
<proteinExistence type="predicted"/>
<sequence length="54" mass="6084">MHCNNLGTKYFGKVKTAAHSLSNYMKSSSFQNPVHQTLLATKTTYPVHFGRRAL</sequence>
<keyword evidence="2" id="KW-1185">Reference proteome</keyword>
<gene>
    <name evidence="1" type="ORF">ACAOBT_LOCUS290</name>
</gene>